<dbReference type="InterPro" id="IPR000524">
    <property type="entry name" value="Tscrpt_reg_HTH_GntR"/>
</dbReference>
<protein>
    <submittedName>
        <fullName evidence="5">Transcriptional regulator, GntR family</fullName>
    </submittedName>
</protein>
<reference evidence="5" key="1">
    <citation type="submission" date="2009-12" db="EMBL/GenBank/DDBJ databases">
        <authorList>
            <person name="Weinstock G."/>
            <person name="Sodergren E."/>
            <person name="Clifton S."/>
            <person name="Fulton L."/>
            <person name="Fulton B."/>
            <person name="Courtney L."/>
            <person name="Fronick C."/>
            <person name="Harrison M."/>
            <person name="Strong C."/>
            <person name="Farmer C."/>
            <person name="Delahaunty K."/>
            <person name="Markovic C."/>
            <person name="Hall O."/>
            <person name="Minx P."/>
            <person name="Tomlinson C."/>
            <person name="Mitreva M."/>
            <person name="Nelson J."/>
            <person name="Hou S."/>
            <person name="Wollam A."/>
            <person name="Pepin K.H."/>
            <person name="Johnson M."/>
            <person name="Bhonagiri V."/>
            <person name="Nash W.E."/>
            <person name="Warren W."/>
            <person name="Chinwalla A."/>
            <person name="Mardis E.R."/>
            <person name="Wilson R.K."/>
        </authorList>
    </citation>
    <scope>NUCLEOTIDE SEQUENCE [LARGE SCALE GENOMIC DNA]</scope>
    <source>
        <strain evidence="5">DSM 15176</strain>
    </source>
</reference>
<dbReference type="Gene3D" id="1.10.10.10">
    <property type="entry name" value="Winged helix-like DNA-binding domain superfamily/Winged helix DNA-binding domain"/>
    <property type="match status" value="1"/>
</dbReference>
<dbReference type="InterPro" id="IPR036390">
    <property type="entry name" value="WH_DNA-bd_sf"/>
</dbReference>
<dbReference type="PANTHER" id="PTHR38445:SF9">
    <property type="entry name" value="HTH-TYPE TRANSCRIPTIONAL REPRESSOR YTRA"/>
    <property type="match status" value="1"/>
</dbReference>
<dbReference type="SUPFAM" id="SSF46785">
    <property type="entry name" value="Winged helix' DNA-binding domain"/>
    <property type="match status" value="1"/>
</dbReference>
<evidence type="ECO:0000256" key="2">
    <source>
        <dbReference type="ARBA" id="ARBA00023125"/>
    </source>
</evidence>
<organism evidence="5 6">
    <name type="scientific">Subdoligranulum variabile DSM 15176</name>
    <dbReference type="NCBI Taxonomy" id="411471"/>
    <lineage>
        <taxon>Bacteria</taxon>
        <taxon>Bacillati</taxon>
        <taxon>Bacillota</taxon>
        <taxon>Clostridia</taxon>
        <taxon>Eubacteriales</taxon>
        <taxon>Oscillospiraceae</taxon>
        <taxon>Subdoligranulum</taxon>
    </lineage>
</organism>
<comment type="caution">
    <text evidence="5">The sequence shown here is derived from an EMBL/GenBank/DDBJ whole genome shotgun (WGS) entry which is preliminary data.</text>
</comment>
<dbReference type="EMBL" id="ACBY02000071">
    <property type="protein sequence ID" value="EFB74387.1"/>
    <property type="molecule type" value="Genomic_DNA"/>
</dbReference>
<accession>D1PSA2</accession>
<keyword evidence="3" id="KW-0804">Transcription</keyword>
<evidence type="ECO:0000313" key="6">
    <source>
        <dbReference type="Proteomes" id="UP000003438"/>
    </source>
</evidence>
<dbReference type="PANTHER" id="PTHR38445">
    <property type="entry name" value="HTH-TYPE TRANSCRIPTIONAL REPRESSOR YTRA"/>
    <property type="match status" value="1"/>
</dbReference>
<dbReference type="GO" id="GO:0003700">
    <property type="term" value="F:DNA-binding transcription factor activity"/>
    <property type="evidence" value="ECO:0007669"/>
    <property type="project" value="InterPro"/>
</dbReference>
<dbReference type="GO" id="GO:0003677">
    <property type="term" value="F:DNA binding"/>
    <property type="evidence" value="ECO:0007669"/>
    <property type="project" value="UniProtKB-KW"/>
</dbReference>
<dbReference type="InterPro" id="IPR036388">
    <property type="entry name" value="WH-like_DNA-bd_sf"/>
</dbReference>
<keyword evidence="6" id="KW-1185">Reference proteome</keyword>
<evidence type="ECO:0000256" key="1">
    <source>
        <dbReference type="ARBA" id="ARBA00023015"/>
    </source>
</evidence>
<keyword evidence="1" id="KW-0805">Transcription regulation</keyword>
<dbReference type="Pfam" id="PF00392">
    <property type="entry name" value="GntR"/>
    <property type="match status" value="1"/>
</dbReference>
<dbReference type="eggNOG" id="COG1725">
    <property type="taxonomic scope" value="Bacteria"/>
</dbReference>
<dbReference type="AlphaFoldDB" id="D1PSA2"/>
<evidence type="ECO:0000256" key="3">
    <source>
        <dbReference type="ARBA" id="ARBA00023163"/>
    </source>
</evidence>
<name>D1PSA2_9FIRM</name>
<dbReference type="PROSITE" id="PS50949">
    <property type="entry name" value="HTH_GNTR"/>
    <property type="match status" value="1"/>
</dbReference>
<dbReference type="STRING" id="411471.SUBVAR_07285"/>
<evidence type="ECO:0000259" key="4">
    <source>
        <dbReference type="PROSITE" id="PS50949"/>
    </source>
</evidence>
<sequence>MHKVAAGVLTGQCTMAIIQSKSKTKRKAGDPMVSFSGLQFHDRAPVYQQIAEYLKRQILLGTVQDGDAMPSRRELAAQTGINPNTAQKAYRLMTEEGYIYTDGNNGSVVRLTPALREAIDEELTRGLVQRFVDEAKQNQLSYKKVIALVSELWGDE</sequence>
<dbReference type="CDD" id="cd07377">
    <property type="entry name" value="WHTH_GntR"/>
    <property type="match status" value="1"/>
</dbReference>
<evidence type="ECO:0000313" key="5">
    <source>
        <dbReference type="EMBL" id="EFB74387.1"/>
    </source>
</evidence>
<gene>
    <name evidence="5" type="ORF">SUBVAR_07285</name>
</gene>
<proteinExistence type="predicted"/>
<feature type="domain" description="HTH gntR-type" evidence="4">
    <location>
        <begin position="44"/>
        <end position="112"/>
    </location>
</feature>
<dbReference type="Proteomes" id="UP000003438">
    <property type="component" value="Unassembled WGS sequence"/>
</dbReference>
<dbReference type="SMART" id="SM00345">
    <property type="entry name" value="HTH_GNTR"/>
    <property type="match status" value="1"/>
</dbReference>
<dbReference type="HOGENOM" id="CLU_017584_10_2_9"/>
<keyword evidence="2" id="KW-0238">DNA-binding</keyword>